<comment type="caution">
    <text evidence="1">The sequence shown here is derived from an EMBL/GenBank/DDBJ whole genome shotgun (WGS) entry which is preliminary data.</text>
</comment>
<name>A0A5B0PKL6_PUCGR</name>
<organism evidence="1 2">
    <name type="scientific">Puccinia graminis f. sp. tritici</name>
    <dbReference type="NCBI Taxonomy" id="56615"/>
    <lineage>
        <taxon>Eukaryota</taxon>
        <taxon>Fungi</taxon>
        <taxon>Dikarya</taxon>
        <taxon>Basidiomycota</taxon>
        <taxon>Pucciniomycotina</taxon>
        <taxon>Pucciniomycetes</taxon>
        <taxon>Pucciniales</taxon>
        <taxon>Pucciniaceae</taxon>
        <taxon>Puccinia</taxon>
    </lineage>
</organism>
<reference evidence="1 2" key="1">
    <citation type="submission" date="2019-05" db="EMBL/GenBank/DDBJ databases">
        <title>Emergence of the Ug99 lineage of the wheat stem rust pathogen through somatic hybridization.</title>
        <authorList>
            <person name="Li F."/>
            <person name="Upadhyaya N.M."/>
            <person name="Sperschneider J."/>
            <person name="Matny O."/>
            <person name="Nguyen-Phuc H."/>
            <person name="Mago R."/>
            <person name="Raley C."/>
            <person name="Miller M.E."/>
            <person name="Silverstein K.A.T."/>
            <person name="Henningsen E."/>
            <person name="Hirsch C.D."/>
            <person name="Visser B."/>
            <person name="Pretorius Z.A."/>
            <person name="Steffenson B.J."/>
            <person name="Schwessinger B."/>
            <person name="Dodds P.N."/>
            <person name="Figueroa M."/>
        </authorList>
    </citation>
    <scope>NUCLEOTIDE SEQUENCE [LARGE SCALE GENOMIC DNA]</scope>
    <source>
        <strain evidence="1">21-0</strain>
    </source>
</reference>
<proteinExistence type="predicted"/>
<dbReference type="EMBL" id="VSWC01000053">
    <property type="protein sequence ID" value="KAA1101493.1"/>
    <property type="molecule type" value="Genomic_DNA"/>
</dbReference>
<dbReference type="Proteomes" id="UP000324748">
    <property type="component" value="Unassembled WGS sequence"/>
</dbReference>
<evidence type="ECO:0000313" key="1">
    <source>
        <dbReference type="EMBL" id="KAA1101493.1"/>
    </source>
</evidence>
<sequence>MLKLADQALTRGQHGRSLVPELKSLIRFRVLSSDRRHLTNRARKGAVRMAHKVIQASPLLRVMFISVAESAWERVSSSQGLLSGW</sequence>
<evidence type="ECO:0000313" key="2">
    <source>
        <dbReference type="Proteomes" id="UP000324748"/>
    </source>
</evidence>
<protein>
    <submittedName>
        <fullName evidence="1">Uncharacterized protein</fullName>
    </submittedName>
</protein>
<keyword evidence="2" id="KW-1185">Reference proteome</keyword>
<dbReference type="AlphaFoldDB" id="A0A5B0PKL6"/>
<accession>A0A5B0PKL6</accession>
<gene>
    <name evidence="1" type="ORF">PGT21_022568</name>
</gene>